<sequence>MQNSNIKMQNDNGKFKNMSIKITYFVHGTTTDNEKEVSSGWSDGGLSELGEKQSVDLKDKIKDKKFDVVFCSDLRRAIDSANLTFEGVAPIISDARLRECNYGKYNGQPSSVVEPMQEKMITERFPEGESYEDVKARVGEFLGFLKQNYGGKSVAMVAHKAPQLALDVLLNGKTWVRAFAEDWRRTKSWKPGWDYELKF</sequence>
<dbReference type="PANTHER" id="PTHR46517">
    <property type="entry name" value="FRUCTOSE-2,6-BISPHOSPHATASE TIGAR"/>
    <property type="match status" value="1"/>
</dbReference>
<feature type="binding site" evidence="3">
    <location>
        <position position="76"/>
    </location>
    <ligand>
        <name>substrate</name>
    </ligand>
</feature>
<dbReference type="SMART" id="SM00855">
    <property type="entry name" value="PGAM"/>
    <property type="match status" value="1"/>
</dbReference>
<dbReference type="Pfam" id="PF00300">
    <property type="entry name" value="His_Phos_1"/>
    <property type="match status" value="1"/>
</dbReference>
<proteinExistence type="predicted"/>
<comment type="caution">
    <text evidence="4">The sequence shown here is derived from an EMBL/GenBank/DDBJ whole genome shotgun (WGS) entry which is preliminary data.</text>
</comment>
<dbReference type="Proteomes" id="UP000178710">
    <property type="component" value="Unassembled WGS sequence"/>
</dbReference>
<dbReference type="GO" id="GO:0004331">
    <property type="term" value="F:fructose-2,6-bisphosphate 2-phosphatase activity"/>
    <property type="evidence" value="ECO:0007669"/>
    <property type="project" value="TreeGrafter"/>
</dbReference>
<name>A0A1G2KR72_9BACT</name>
<gene>
    <name evidence="4" type="ORF">A3C12_01030</name>
</gene>
<dbReference type="AlphaFoldDB" id="A0A1G2KR72"/>
<dbReference type="GO" id="GO:0005829">
    <property type="term" value="C:cytosol"/>
    <property type="evidence" value="ECO:0007669"/>
    <property type="project" value="TreeGrafter"/>
</dbReference>
<dbReference type="Gene3D" id="3.40.50.1240">
    <property type="entry name" value="Phosphoglycerate mutase-like"/>
    <property type="match status" value="1"/>
</dbReference>
<keyword evidence="1" id="KW-0378">Hydrolase</keyword>
<dbReference type="GO" id="GO:0045820">
    <property type="term" value="P:negative regulation of glycolytic process"/>
    <property type="evidence" value="ECO:0007669"/>
    <property type="project" value="TreeGrafter"/>
</dbReference>
<organism evidence="4 5">
    <name type="scientific">Candidatus Sungbacteria bacterium RIFCSPHIGHO2_02_FULL_49_20</name>
    <dbReference type="NCBI Taxonomy" id="1802272"/>
    <lineage>
        <taxon>Bacteria</taxon>
        <taxon>Candidatus Sungiibacteriota</taxon>
    </lineage>
</organism>
<protein>
    <recommendedName>
        <fullName evidence="6">Phosphoglycerate mutase</fullName>
    </recommendedName>
</protein>
<dbReference type="PANTHER" id="PTHR46517:SF1">
    <property type="entry name" value="FRUCTOSE-2,6-BISPHOSPHATASE TIGAR"/>
    <property type="match status" value="1"/>
</dbReference>
<dbReference type="InterPro" id="IPR013078">
    <property type="entry name" value="His_Pase_superF_clade-1"/>
</dbReference>
<reference evidence="4 5" key="1">
    <citation type="journal article" date="2016" name="Nat. Commun.">
        <title>Thousands of microbial genomes shed light on interconnected biogeochemical processes in an aquifer system.</title>
        <authorList>
            <person name="Anantharaman K."/>
            <person name="Brown C.T."/>
            <person name="Hug L.A."/>
            <person name="Sharon I."/>
            <person name="Castelle C.J."/>
            <person name="Probst A.J."/>
            <person name="Thomas B.C."/>
            <person name="Singh A."/>
            <person name="Wilkins M.J."/>
            <person name="Karaoz U."/>
            <person name="Brodie E.L."/>
            <person name="Williams K.H."/>
            <person name="Hubbard S.S."/>
            <person name="Banfield J.F."/>
        </authorList>
    </citation>
    <scope>NUCLEOTIDE SEQUENCE [LARGE SCALE GENOMIC DNA]</scope>
</reference>
<evidence type="ECO:0000256" key="1">
    <source>
        <dbReference type="ARBA" id="ARBA00022801"/>
    </source>
</evidence>
<evidence type="ECO:0000313" key="4">
    <source>
        <dbReference type="EMBL" id="OHA01937.1"/>
    </source>
</evidence>
<dbReference type="InterPro" id="IPR051695">
    <property type="entry name" value="Phosphoglycerate_Mutase"/>
</dbReference>
<dbReference type="InterPro" id="IPR029033">
    <property type="entry name" value="His_PPase_superfam"/>
</dbReference>
<evidence type="ECO:0008006" key="6">
    <source>
        <dbReference type="Google" id="ProtNLM"/>
    </source>
</evidence>
<feature type="binding site" evidence="3">
    <location>
        <begin position="99"/>
        <end position="102"/>
    </location>
    <ligand>
        <name>substrate</name>
    </ligand>
</feature>
<dbReference type="SUPFAM" id="SSF53254">
    <property type="entry name" value="Phosphoglycerate mutase-like"/>
    <property type="match status" value="1"/>
</dbReference>
<feature type="active site" description="Proton donor/acceptor" evidence="2">
    <location>
        <position position="99"/>
    </location>
</feature>
<evidence type="ECO:0000256" key="3">
    <source>
        <dbReference type="PIRSR" id="PIRSR613078-2"/>
    </source>
</evidence>
<dbReference type="EMBL" id="MHQK01000015">
    <property type="protein sequence ID" value="OHA01937.1"/>
    <property type="molecule type" value="Genomic_DNA"/>
</dbReference>
<dbReference type="CDD" id="cd07067">
    <property type="entry name" value="HP_PGM_like"/>
    <property type="match status" value="1"/>
</dbReference>
<accession>A0A1G2KR72</accession>
<evidence type="ECO:0000256" key="2">
    <source>
        <dbReference type="PIRSR" id="PIRSR613078-1"/>
    </source>
</evidence>
<feature type="active site" description="Tele-phosphohistidine intermediate" evidence="2">
    <location>
        <position position="27"/>
    </location>
</feature>
<evidence type="ECO:0000313" key="5">
    <source>
        <dbReference type="Proteomes" id="UP000178710"/>
    </source>
</evidence>
<dbReference type="GO" id="GO:0043456">
    <property type="term" value="P:regulation of pentose-phosphate shunt"/>
    <property type="evidence" value="ECO:0007669"/>
    <property type="project" value="TreeGrafter"/>
</dbReference>